<feature type="domain" description="YbaK/aminoacyl-tRNA synthetase-associated" evidence="5">
    <location>
        <begin position="31"/>
        <end position="149"/>
    </location>
</feature>
<evidence type="ECO:0000259" key="5">
    <source>
        <dbReference type="Pfam" id="PF04073"/>
    </source>
</evidence>
<comment type="similarity">
    <text evidence="1 4">Belongs to the prolyl-tRNA editing family. YbaK/EbsC subfamily.</text>
</comment>
<name>A0AB72ZAC7_LISIO</name>
<evidence type="ECO:0000256" key="2">
    <source>
        <dbReference type="ARBA" id="ARBA00022917"/>
    </source>
</evidence>
<keyword evidence="2 4" id="KW-0648">Protein biosynthesis</keyword>
<evidence type="ECO:0000256" key="4">
    <source>
        <dbReference type="PIRNR" id="PIRNR006181"/>
    </source>
</evidence>
<dbReference type="Proteomes" id="UP000003597">
    <property type="component" value="Unassembled WGS sequence"/>
</dbReference>
<keyword evidence="3 4" id="KW-0456">Lyase</keyword>
<protein>
    <recommendedName>
        <fullName evidence="4">Cys-tRNA(Pro)/Cys-tRNA(Cys) deacylase</fullName>
        <ecNumber evidence="4">4.2.-.-</ecNumber>
    </recommendedName>
</protein>
<evidence type="ECO:0000313" key="6">
    <source>
        <dbReference type="EMBL" id="EHN61461.1"/>
    </source>
</evidence>
<reference evidence="6 7" key="1">
    <citation type="submission" date="2011-08" db="EMBL/GenBank/DDBJ databases">
        <authorList>
            <person name="Weinstock G."/>
            <person name="Sodergren E."/>
            <person name="Clifton S."/>
            <person name="Fulton L."/>
            <person name="Fulton B."/>
            <person name="Courtney L."/>
            <person name="Fronick C."/>
            <person name="Harrison M."/>
            <person name="Strong C."/>
            <person name="Farmer C."/>
            <person name="Delahaunty K."/>
            <person name="Markovic C."/>
            <person name="Hall O."/>
            <person name="Minx P."/>
            <person name="Tomlinson C."/>
            <person name="Mitreva M."/>
            <person name="Hou S."/>
            <person name="Chen J."/>
            <person name="Wollam A."/>
            <person name="Pepin K.H."/>
            <person name="Johnson M."/>
            <person name="Bhonagiri V."/>
            <person name="Zhang X."/>
            <person name="Suruliraj S."/>
            <person name="Warren W."/>
            <person name="Chinwalla A."/>
            <person name="Mardis E.R."/>
            <person name="Wilson R.K."/>
        </authorList>
    </citation>
    <scope>NUCLEOTIDE SEQUENCE [LARGE SCALE GENOMIC DNA]</scope>
    <source>
        <strain evidence="6 7">ATCC 33091</strain>
    </source>
</reference>
<dbReference type="InterPro" id="IPR007214">
    <property type="entry name" value="YbaK/aa-tRNA-synth-assoc-dom"/>
</dbReference>
<proteinExistence type="inferred from homology"/>
<keyword evidence="7" id="KW-1185">Reference proteome</keyword>
<comment type="caution">
    <text evidence="6">The sequence shown here is derived from an EMBL/GenBank/DDBJ whole genome shotgun (WGS) entry which is preliminary data.</text>
</comment>
<dbReference type="Gene3D" id="3.90.960.10">
    <property type="entry name" value="YbaK/aminoacyl-tRNA synthetase-associated domain"/>
    <property type="match status" value="1"/>
</dbReference>
<dbReference type="SUPFAM" id="SSF55826">
    <property type="entry name" value="YbaK/ProRS associated domain"/>
    <property type="match status" value="1"/>
</dbReference>
<dbReference type="GO" id="GO:0006412">
    <property type="term" value="P:translation"/>
    <property type="evidence" value="ECO:0007669"/>
    <property type="project" value="UniProtKB-KW"/>
</dbReference>
<evidence type="ECO:0000313" key="7">
    <source>
        <dbReference type="Proteomes" id="UP000003597"/>
    </source>
</evidence>
<dbReference type="EMBL" id="AGCN01000031">
    <property type="protein sequence ID" value="EHN61461.1"/>
    <property type="molecule type" value="Genomic_DNA"/>
</dbReference>
<dbReference type="NCBIfam" id="TIGR00011">
    <property type="entry name" value="YbaK_EbsC"/>
    <property type="match status" value="1"/>
</dbReference>
<dbReference type="AlphaFoldDB" id="A0AB72ZAC7"/>
<organism evidence="6 7">
    <name type="scientific">Listeria innocua ATCC 33091</name>
    <dbReference type="NCBI Taxonomy" id="1002366"/>
    <lineage>
        <taxon>Bacteria</taxon>
        <taxon>Bacillati</taxon>
        <taxon>Bacillota</taxon>
        <taxon>Bacilli</taxon>
        <taxon>Bacillales</taxon>
        <taxon>Listeriaceae</taxon>
        <taxon>Listeria</taxon>
    </lineage>
</organism>
<accession>A0AB72ZAC7</accession>
<gene>
    <name evidence="6" type="ORF">HMPREF0557_01470</name>
</gene>
<evidence type="ECO:0000256" key="1">
    <source>
        <dbReference type="ARBA" id="ARBA00009798"/>
    </source>
</evidence>
<dbReference type="GO" id="GO:0016829">
    <property type="term" value="F:lyase activity"/>
    <property type="evidence" value="ECO:0007669"/>
    <property type="project" value="UniProtKB-KW"/>
</dbReference>
<dbReference type="InterPro" id="IPR004369">
    <property type="entry name" value="Prolyl-tRNA_editing_YbaK/EbsC"/>
</dbReference>
<dbReference type="CDD" id="cd00002">
    <property type="entry name" value="YbaK_deacylase"/>
    <property type="match status" value="1"/>
</dbReference>
<dbReference type="Pfam" id="PF04073">
    <property type="entry name" value="tRNA_edit"/>
    <property type="match status" value="1"/>
</dbReference>
<dbReference type="PIRSF" id="PIRSF006181">
    <property type="entry name" value="EbsC_YbaK"/>
    <property type="match status" value="1"/>
</dbReference>
<sequence length="161" mass="17915">MKQLNKKTNACRILDKQKISYQLREYEWSEDALDALHVAEETGNNPAQIFKTLVLTGDKTGNIVACIPADKTLHLKHLAKISGNKKCELIPVDTLEKLTGYIRGGCSPIGMKKLFPTFIDNSAEQLDTILISAGKRGLQIELAPFDLKKVVRAEFAMITED</sequence>
<dbReference type="PANTHER" id="PTHR30411:SF0">
    <property type="entry name" value="CYS-TRNA(PRO)_CYS-TRNA(CYS) DEACYLASE YBAK"/>
    <property type="match status" value="1"/>
</dbReference>
<dbReference type="EC" id="4.2.-.-" evidence="4"/>
<dbReference type="GO" id="GO:0002161">
    <property type="term" value="F:aminoacyl-tRNA deacylase activity"/>
    <property type="evidence" value="ECO:0007669"/>
    <property type="project" value="InterPro"/>
</dbReference>
<evidence type="ECO:0000256" key="3">
    <source>
        <dbReference type="ARBA" id="ARBA00023239"/>
    </source>
</evidence>
<dbReference type="InterPro" id="IPR036754">
    <property type="entry name" value="YbaK/aa-tRNA-synt-asso_dom_sf"/>
</dbReference>
<dbReference type="PANTHER" id="PTHR30411">
    <property type="entry name" value="CYTOPLASMIC PROTEIN"/>
    <property type="match status" value="1"/>
</dbReference>